<dbReference type="Proteomes" id="UP000319383">
    <property type="component" value="Chromosome"/>
</dbReference>
<organism evidence="4 5">
    <name type="scientific">Symmachiella dynata</name>
    <dbReference type="NCBI Taxonomy" id="2527995"/>
    <lineage>
        <taxon>Bacteria</taxon>
        <taxon>Pseudomonadati</taxon>
        <taxon>Planctomycetota</taxon>
        <taxon>Planctomycetia</taxon>
        <taxon>Planctomycetales</taxon>
        <taxon>Planctomycetaceae</taxon>
        <taxon>Symmachiella</taxon>
    </lineage>
</organism>
<dbReference type="KEGG" id="sdyn:Mal52_37760"/>
<dbReference type="CDD" id="cd07341">
    <property type="entry name" value="M56_BlaR1_MecR1_like"/>
    <property type="match status" value="1"/>
</dbReference>
<sequence length="715" mass="79766">MMWWLTQHLIIAAALTVVVFAITRWRRIRPSVAHALWLLVLIKLLVPPLVVWPWTPLPAAAVEAPIYEMPATTTGVEITSLEVPDNFLELAPPPVATTAAPISFTTAALAVWLTGAVLVVCWRSLQGFRLWRMVRCGSPAPVGLQQEAADAAVRSGIAPLRIRLVPGLAAPGIWCTVRPILLWPRGLAPALSPQGLRSVLLHELAHVRRKDHLTAWLVLLGEIIWWWNPCFWITRRLLHENAELACDAWVTTVLPESRRDYAEALLAFASPRSQYFTPQPALGLHSTLKKTFTRRLTMIMEETRHPRHMSRWGICAIVLFGLAVLPAWSRGEDEQAKPIVETPVANEPSSIPESEQNTASEAEPPAIYIDRHGEITPSLIGDDYIELLKQPNAEKPTQALHVFVDLGTENNVVVKAIKDLRDLGFTREQLIVRRIRGGQPQLNSFFTTRTYAVGHIVVPSDTRSIMERAKAIGHKNPNMFLKQDEIVKGLNSLNELIKSTVSPDTWHRVGGPGSISVDNTNLSLVIHQTNGVHDEIGELLDQLKSLQLKSAEAYVAYLRDVPDSVEIPNESVSSPPKPRVNSQEPQLIAVSYMVEDLLYDYEPVSLKGLSIDEHRRRIKKSLTSDDSKIEPEFPTLIKIIKTVLGSEKWIDAGGRGTMGEFRTTLSLVVRQTEQEHKALADLLDAMRKANLGRAIADGDKQAIREFTENYQAKNK</sequence>
<keyword evidence="5" id="KW-1185">Reference proteome</keyword>
<feature type="transmembrane region" description="Helical" evidence="2">
    <location>
        <begin position="35"/>
        <end position="55"/>
    </location>
</feature>
<accession>A0A517ZS61</accession>
<evidence type="ECO:0000259" key="3">
    <source>
        <dbReference type="Pfam" id="PF05569"/>
    </source>
</evidence>
<gene>
    <name evidence="4" type="primary">mecR1_2</name>
    <name evidence="4" type="ORF">Mal52_37760</name>
</gene>
<feature type="compositionally biased region" description="Polar residues" evidence="1">
    <location>
        <begin position="347"/>
        <end position="360"/>
    </location>
</feature>
<dbReference type="InterPro" id="IPR052173">
    <property type="entry name" value="Beta-lactam_resp_regulator"/>
</dbReference>
<feature type="transmembrane region" description="Helical" evidence="2">
    <location>
        <begin position="6"/>
        <end position="23"/>
    </location>
</feature>
<feature type="domain" description="Peptidase M56" evidence="3">
    <location>
        <begin position="8"/>
        <end position="299"/>
    </location>
</feature>
<keyword evidence="2" id="KW-0812">Transmembrane</keyword>
<evidence type="ECO:0000256" key="2">
    <source>
        <dbReference type="SAM" id="Phobius"/>
    </source>
</evidence>
<dbReference type="Pfam" id="PF05569">
    <property type="entry name" value="Peptidase_M56"/>
    <property type="match status" value="1"/>
</dbReference>
<reference evidence="4 5" key="1">
    <citation type="submission" date="2019-02" db="EMBL/GenBank/DDBJ databases">
        <title>Deep-cultivation of Planctomycetes and their phenomic and genomic characterization uncovers novel biology.</title>
        <authorList>
            <person name="Wiegand S."/>
            <person name="Jogler M."/>
            <person name="Boedeker C."/>
            <person name="Pinto D."/>
            <person name="Vollmers J."/>
            <person name="Rivas-Marin E."/>
            <person name="Kohn T."/>
            <person name="Peeters S.H."/>
            <person name="Heuer A."/>
            <person name="Rast P."/>
            <person name="Oberbeckmann S."/>
            <person name="Bunk B."/>
            <person name="Jeske O."/>
            <person name="Meyerdierks A."/>
            <person name="Storesund J.E."/>
            <person name="Kallscheuer N."/>
            <person name="Luecker S."/>
            <person name="Lage O.M."/>
            <person name="Pohl T."/>
            <person name="Merkel B.J."/>
            <person name="Hornburger P."/>
            <person name="Mueller R.-W."/>
            <person name="Bruemmer F."/>
            <person name="Labrenz M."/>
            <person name="Spormann A.M."/>
            <person name="Op den Camp H."/>
            <person name="Overmann J."/>
            <person name="Amann R."/>
            <person name="Jetten M.S.M."/>
            <person name="Mascher T."/>
            <person name="Medema M.H."/>
            <person name="Devos D.P."/>
            <person name="Kaster A.-K."/>
            <person name="Ovreas L."/>
            <person name="Rohde M."/>
            <person name="Galperin M.Y."/>
            <person name="Jogler C."/>
        </authorList>
    </citation>
    <scope>NUCLEOTIDE SEQUENCE [LARGE SCALE GENOMIC DNA]</scope>
    <source>
        <strain evidence="4 5">Mal52</strain>
    </source>
</reference>
<evidence type="ECO:0000256" key="1">
    <source>
        <dbReference type="SAM" id="MobiDB-lite"/>
    </source>
</evidence>
<dbReference type="InterPro" id="IPR008756">
    <property type="entry name" value="Peptidase_M56"/>
</dbReference>
<name>A0A517ZS61_9PLAN</name>
<evidence type="ECO:0000313" key="5">
    <source>
        <dbReference type="Proteomes" id="UP000319383"/>
    </source>
</evidence>
<keyword evidence="2" id="KW-1133">Transmembrane helix</keyword>
<feature type="region of interest" description="Disordered" evidence="1">
    <location>
        <begin position="340"/>
        <end position="362"/>
    </location>
</feature>
<keyword evidence="2" id="KW-0472">Membrane</keyword>
<dbReference type="PANTHER" id="PTHR34978:SF3">
    <property type="entry name" value="SLR0241 PROTEIN"/>
    <property type="match status" value="1"/>
</dbReference>
<feature type="transmembrane region" description="Helical" evidence="2">
    <location>
        <begin position="102"/>
        <end position="125"/>
    </location>
</feature>
<protein>
    <submittedName>
        <fullName evidence="4">Methicillin resistance mecR1 protein</fullName>
    </submittedName>
</protein>
<dbReference type="PANTHER" id="PTHR34978">
    <property type="entry name" value="POSSIBLE SENSOR-TRANSDUCER PROTEIN BLAR"/>
    <property type="match status" value="1"/>
</dbReference>
<dbReference type="AlphaFoldDB" id="A0A517ZS61"/>
<evidence type="ECO:0000313" key="4">
    <source>
        <dbReference type="EMBL" id="QDU45284.1"/>
    </source>
</evidence>
<proteinExistence type="predicted"/>
<feature type="transmembrane region" description="Helical" evidence="2">
    <location>
        <begin position="309"/>
        <end position="328"/>
    </location>
</feature>
<dbReference type="EMBL" id="CP036276">
    <property type="protein sequence ID" value="QDU45284.1"/>
    <property type="molecule type" value="Genomic_DNA"/>
</dbReference>